<keyword evidence="3" id="KW-1185">Reference proteome</keyword>
<name>A0A3G3JZI0_9BACL</name>
<dbReference type="SUPFAM" id="SSF109854">
    <property type="entry name" value="DinB/YfiT-like putative metalloenzymes"/>
    <property type="match status" value="1"/>
</dbReference>
<organism evidence="2 3">
    <name type="scientific">Cohnella candidum</name>
    <dbReference type="NCBI Taxonomy" id="2674991"/>
    <lineage>
        <taxon>Bacteria</taxon>
        <taxon>Bacillati</taxon>
        <taxon>Bacillota</taxon>
        <taxon>Bacilli</taxon>
        <taxon>Bacillales</taxon>
        <taxon>Paenibacillaceae</taxon>
        <taxon>Cohnella</taxon>
    </lineage>
</organism>
<dbReference type="InterPro" id="IPR024775">
    <property type="entry name" value="DinB-like"/>
</dbReference>
<evidence type="ECO:0000313" key="3">
    <source>
        <dbReference type="Proteomes" id="UP000269097"/>
    </source>
</evidence>
<evidence type="ECO:0000259" key="1">
    <source>
        <dbReference type="Pfam" id="PF12867"/>
    </source>
</evidence>
<reference evidence="2 3" key="1">
    <citation type="submission" date="2018-10" db="EMBL/GenBank/DDBJ databases">
        <title>Genome Sequence of Cohnella sp.</title>
        <authorList>
            <person name="Srinivasan S."/>
            <person name="Kim M.K."/>
        </authorList>
    </citation>
    <scope>NUCLEOTIDE SEQUENCE [LARGE SCALE GENOMIC DNA]</scope>
    <source>
        <strain evidence="2 3">18JY8-7</strain>
    </source>
</reference>
<dbReference type="AlphaFoldDB" id="A0A3G3JZI0"/>
<dbReference type="KEGG" id="coh:EAV92_14405"/>
<dbReference type="InterPro" id="IPR034660">
    <property type="entry name" value="DinB/YfiT-like"/>
</dbReference>
<gene>
    <name evidence="2" type="ORF">EAV92_14405</name>
</gene>
<evidence type="ECO:0000313" key="2">
    <source>
        <dbReference type="EMBL" id="AYQ73666.1"/>
    </source>
</evidence>
<dbReference type="EMBL" id="CP033433">
    <property type="protein sequence ID" value="AYQ73666.1"/>
    <property type="molecule type" value="Genomic_DNA"/>
</dbReference>
<feature type="domain" description="DinB-like" evidence="1">
    <location>
        <begin position="25"/>
        <end position="146"/>
    </location>
</feature>
<dbReference type="Gene3D" id="1.20.120.450">
    <property type="entry name" value="dinb family like domain"/>
    <property type="match status" value="1"/>
</dbReference>
<dbReference type="Proteomes" id="UP000269097">
    <property type="component" value="Chromosome"/>
</dbReference>
<dbReference type="Pfam" id="PF12867">
    <property type="entry name" value="DinB_2"/>
    <property type="match status" value="1"/>
</dbReference>
<dbReference type="RefSeq" id="WP_123041750.1">
    <property type="nucleotide sequence ID" value="NZ_CP033433.1"/>
</dbReference>
<accession>A0A3G3JZI0</accession>
<proteinExistence type="predicted"/>
<protein>
    <submittedName>
        <fullName evidence="2">DinB family protein</fullName>
    </submittedName>
</protein>
<sequence>MNRVELLLKGWDFSYGEEDWYPPLKHALNGLTAAQADWRPEGFQVNSIWQNVNHLIFYKERLLKRWTGEETEYPSGVTNDDTFAVPSTEESDWQETVARLERVQQGIRGKLAALSETELETAIPSRKLEDWAHSLIRHDAYHTGEIIQLRKMQGSWPARRSFE</sequence>